<protein>
    <submittedName>
        <fullName evidence="1">Uncharacterized protein</fullName>
    </submittedName>
</protein>
<gene>
    <name evidence="1" type="ORF">CEXT_605911</name>
</gene>
<dbReference type="EMBL" id="BPLR01016345">
    <property type="protein sequence ID" value="GIY83155.1"/>
    <property type="molecule type" value="Genomic_DNA"/>
</dbReference>
<comment type="caution">
    <text evidence="1">The sequence shown here is derived from an EMBL/GenBank/DDBJ whole genome shotgun (WGS) entry which is preliminary data.</text>
</comment>
<sequence length="84" mass="9221">MLLFSTNKHIILKSSLLERKYIALPTIPQNTVCDIHIVSLEQNPFKDGDSNSFPPSIALRKDIPSNVTIVPIPDIEVGVLGTVP</sequence>
<evidence type="ECO:0000313" key="1">
    <source>
        <dbReference type="EMBL" id="GIY83155.1"/>
    </source>
</evidence>
<evidence type="ECO:0000313" key="2">
    <source>
        <dbReference type="Proteomes" id="UP001054945"/>
    </source>
</evidence>
<keyword evidence="2" id="KW-1185">Reference proteome</keyword>
<name>A0AAV4WJU2_CAEEX</name>
<proteinExistence type="predicted"/>
<organism evidence="1 2">
    <name type="scientific">Caerostris extrusa</name>
    <name type="common">Bark spider</name>
    <name type="synonym">Caerostris bankana</name>
    <dbReference type="NCBI Taxonomy" id="172846"/>
    <lineage>
        <taxon>Eukaryota</taxon>
        <taxon>Metazoa</taxon>
        <taxon>Ecdysozoa</taxon>
        <taxon>Arthropoda</taxon>
        <taxon>Chelicerata</taxon>
        <taxon>Arachnida</taxon>
        <taxon>Araneae</taxon>
        <taxon>Araneomorphae</taxon>
        <taxon>Entelegynae</taxon>
        <taxon>Araneoidea</taxon>
        <taxon>Araneidae</taxon>
        <taxon>Caerostris</taxon>
    </lineage>
</organism>
<dbReference type="AlphaFoldDB" id="A0AAV4WJU2"/>
<reference evidence="1 2" key="1">
    <citation type="submission" date="2021-06" db="EMBL/GenBank/DDBJ databases">
        <title>Caerostris extrusa draft genome.</title>
        <authorList>
            <person name="Kono N."/>
            <person name="Arakawa K."/>
        </authorList>
    </citation>
    <scope>NUCLEOTIDE SEQUENCE [LARGE SCALE GENOMIC DNA]</scope>
</reference>
<dbReference type="Proteomes" id="UP001054945">
    <property type="component" value="Unassembled WGS sequence"/>
</dbReference>
<accession>A0AAV4WJU2</accession>